<dbReference type="SUPFAM" id="SSF51735">
    <property type="entry name" value="NAD(P)-binding Rossmann-fold domains"/>
    <property type="match status" value="1"/>
</dbReference>
<accession>A0A8J3Y9R7</accession>
<reference evidence="2" key="1">
    <citation type="submission" date="2021-01" db="EMBL/GenBank/DDBJ databases">
        <title>Whole genome shotgun sequence of Spirilliplanes yamanashiensis NBRC 15828.</title>
        <authorList>
            <person name="Komaki H."/>
            <person name="Tamura T."/>
        </authorList>
    </citation>
    <scope>NUCLEOTIDE SEQUENCE</scope>
    <source>
        <strain evidence="2">NBRC 15828</strain>
    </source>
</reference>
<dbReference type="InterPro" id="IPR016040">
    <property type="entry name" value="NAD(P)-bd_dom"/>
</dbReference>
<dbReference type="PANTHER" id="PTHR14097">
    <property type="entry name" value="OXIDOREDUCTASE HTATIP2"/>
    <property type="match status" value="1"/>
</dbReference>
<protein>
    <submittedName>
        <fullName evidence="2">Epimerase</fullName>
    </submittedName>
</protein>
<comment type="caution">
    <text evidence="2">The sequence shown here is derived from an EMBL/GenBank/DDBJ whole genome shotgun (WGS) entry which is preliminary data.</text>
</comment>
<evidence type="ECO:0000259" key="1">
    <source>
        <dbReference type="Pfam" id="PF13460"/>
    </source>
</evidence>
<evidence type="ECO:0000313" key="2">
    <source>
        <dbReference type="EMBL" id="GIJ03887.1"/>
    </source>
</evidence>
<evidence type="ECO:0000313" key="3">
    <source>
        <dbReference type="Proteomes" id="UP000652013"/>
    </source>
</evidence>
<dbReference type="AlphaFoldDB" id="A0A8J3Y9R7"/>
<sequence length="211" mass="23123">MVVFGATGMVGQGVLRESLLAADVERVTVVGRTATGVRHPKLHEIRHTDFTDFTPIAGELAGHDAVFWCLGVSSVGMSEADYTRVTYDYTVAAARVFDPGTTTFVYVSGAGTNEHGRQMWARVKGRTERYVLDRFPRGYALRPGFVQPVHGVRSKTRLYQSHLTMTAPLHPLIRRLAPNATTSTADVGRTMVRLARVGSPDRVLGNRQLVG</sequence>
<dbReference type="InterPro" id="IPR036291">
    <property type="entry name" value="NAD(P)-bd_dom_sf"/>
</dbReference>
<dbReference type="EMBL" id="BOOY01000025">
    <property type="protein sequence ID" value="GIJ03887.1"/>
    <property type="molecule type" value="Genomic_DNA"/>
</dbReference>
<gene>
    <name evidence="2" type="ORF">Sya03_32390</name>
</gene>
<dbReference type="PANTHER" id="PTHR14097:SF8">
    <property type="entry name" value="NAD(P)-BINDING DOMAIN-CONTAINING PROTEIN"/>
    <property type="match status" value="1"/>
</dbReference>
<proteinExistence type="predicted"/>
<feature type="domain" description="NAD(P)-binding" evidence="1">
    <location>
        <begin position="5"/>
        <end position="118"/>
    </location>
</feature>
<dbReference type="Pfam" id="PF13460">
    <property type="entry name" value="NAD_binding_10"/>
    <property type="match status" value="1"/>
</dbReference>
<keyword evidence="3" id="KW-1185">Reference proteome</keyword>
<dbReference type="Gene3D" id="3.40.50.720">
    <property type="entry name" value="NAD(P)-binding Rossmann-like Domain"/>
    <property type="match status" value="1"/>
</dbReference>
<dbReference type="Proteomes" id="UP000652013">
    <property type="component" value="Unassembled WGS sequence"/>
</dbReference>
<organism evidence="2 3">
    <name type="scientific">Spirilliplanes yamanashiensis</name>
    <dbReference type="NCBI Taxonomy" id="42233"/>
    <lineage>
        <taxon>Bacteria</taxon>
        <taxon>Bacillati</taxon>
        <taxon>Actinomycetota</taxon>
        <taxon>Actinomycetes</taxon>
        <taxon>Micromonosporales</taxon>
        <taxon>Micromonosporaceae</taxon>
        <taxon>Spirilliplanes</taxon>
    </lineage>
</organism>
<name>A0A8J3Y9R7_9ACTN</name>